<comment type="similarity">
    <text evidence="4">Belongs to the NRP synthetase family.</text>
</comment>
<evidence type="ECO:0000256" key="3">
    <source>
        <dbReference type="ARBA" id="ARBA00022598"/>
    </source>
</evidence>
<dbReference type="SUPFAM" id="SSF56801">
    <property type="entry name" value="Acetyl-CoA synthetase-like"/>
    <property type="match status" value="1"/>
</dbReference>
<keyword evidence="2" id="KW-0597">Phosphoprotein</keyword>
<evidence type="ECO:0000259" key="5">
    <source>
        <dbReference type="PROSITE" id="PS50075"/>
    </source>
</evidence>
<evidence type="ECO:0000256" key="1">
    <source>
        <dbReference type="ARBA" id="ARBA00022450"/>
    </source>
</evidence>
<proteinExistence type="inferred from homology"/>
<sequence>MFVPILLEKSRWVSVAFLAVLRAGGAFVFLDPSHPDSRLQYMCQTLQSKVIICSSDDQDRGRILAETVVPVSRLELELCWTDETATCMAKPDSAAYAVFTSGSTGMPKGVVIEHANYATSGRSLEKQLHVSFNSRVLQFASHAFDVSVSDYLTTLMAGGCVCVPSEVDRLNDIPGTVDRLGANWIHMTPSVARTVQPWQVPSIQVVVLSGEVMQEVNVQTWGTAVRLINAYGPAECSVDCAVNDEVVSRPNSIGTASAAVCWITDRHDPERLLPIGAVGELLVEGPVVGRGYLRNEEQTRKAFIPPPRWLKQLPRPNNTTSRLYRTGDLVQYLTDGTMRYIGRRDQQLKIHGQRVELGEIEFHVGRIFSESQGAVVDLVLQPQQTARQILTAFVQWGEGHHDDAGCRVLEHDSSPDLVFKARDAAVQLEEWLPRYMVPTRFIFVTRIPLTTSAKVDRSRLRQIAAHMQEDKAGNSNNKSDRPLTVAEQQMQTLFAQVLGAQLSDIHVESDFFQNGGDSIKAMQLVSRARREGLAITVAQILRSTTLAQLVKMSQPLNASPEVEHVRNQPTLEFINTHTLRSLPWHDLAFRERDVSDLATTTEVQAFSASRSQNYWFLELRGALDAAELRRACFKLVQRHAILRTVFVWHQDQTFQVVLRQMDPVISERETGDDDLRAVAEVYSREDARSQTLYREPPLHFTLLRNGPGHHLLIMRLSHAQYDGLSIPVLMTDVMHLYQQRELSMEASSFATYTRHCLRSQTGEALSYWRELLHGASMTLLPAESVNTDPDDSSAQLVEVTADLRKPNQPPGITIATVMKTAWALAQARILANHDEIVFGQLVSGRNALDNQPDLSNVVGPCVNVIPVRVRLGELSQEPVVALMRRLQDQHAASMAFETMSLGAIATNCTSWDPKVEFGSILHYRHAPDQVNMQFGELECRVDAWSPLSLPGRSIWLSSIVDDAGQLKLELFARSEIVSREILERLLKALCNMLDVLDKDFSLSVKDLMSN</sequence>
<dbReference type="PANTHER" id="PTHR45527:SF3">
    <property type="entry name" value="SIDEROPHORE SYNTHETASE (EUROFUNG)"/>
    <property type="match status" value="1"/>
</dbReference>
<evidence type="ECO:0000313" key="7">
    <source>
        <dbReference type="Proteomes" id="UP000265663"/>
    </source>
</evidence>
<dbReference type="GO" id="GO:0043041">
    <property type="term" value="P:amino acid activation for nonribosomal peptide biosynthetic process"/>
    <property type="evidence" value="ECO:0007669"/>
    <property type="project" value="TreeGrafter"/>
</dbReference>
<dbReference type="Gene3D" id="3.30.559.10">
    <property type="entry name" value="Chloramphenicol acetyltransferase-like domain"/>
    <property type="match status" value="1"/>
</dbReference>
<keyword evidence="1" id="KW-0596">Phosphopantetheine</keyword>
<dbReference type="GO" id="GO:0044550">
    <property type="term" value="P:secondary metabolite biosynthetic process"/>
    <property type="evidence" value="ECO:0007669"/>
    <property type="project" value="TreeGrafter"/>
</dbReference>
<dbReference type="AlphaFoldDB" id="A0A3M7MCY1"/>
<dbReference type="GO" id="GO:0016874">
    <property type="term" value="F:ligase activity"/>
    <property type="evidence" value="ECO:0007669"/>
    <property type="project" value="UniProtKB-KW"/>
</dbReference>
<gene>
    <name evidence="6" type="ORF">GMOD_00010216</name>
</gene>
<dbReference type="Proteomes" id="UP000265663">
    <property type="component" value="Unassembled WGS sequence"/>
</dbReference>
<dbReference type="SUPFAM" id="SSF52777">
    <property type="entry name" value="CoA-dependent acyltransferases"/>
    <property type="match status" value="2"/>
</dbReference>
<keyword evidence="7" id="KW-1185">Reference proteome</keyword>
<dbReference type="FunFam" id="1.10.1200.10:FF:000005">
    <property type="entry name" value="Nonribosomal peptide synthetase 1"/>
    <property type="match status" value="1"/>
</dbReference>
<name>A0A3M7MCY1_9PLEO</name>
<dbReference type="OrthoDB" id="416786at2759"/>
<dbReference type="Gene3D" id="3.40.50.12780">
    <property type="entry name" value="N-terminal domain of ligase-like"/>
    <property type="match status" value="1"/>
</dbReference>
<dbReference type="CDD" id="cd19542">
    <property type="entry name" value="CT_NRPS-like"/>
    <property type="match status" value="1"/>
</dbReference>
<dbReference type="CDD" id="cd05918">
    <property type="entry name" value="A_NRPS_SidN3_like"/>
    <property type="match status" value="1"/>
</dbReference>
<dbReference type="Pfam" id="PF00668">
    <property type="entry name" value="Condensation"/>
    <property type="match status" value="1"/>
</dbReference>
<keyword evidence="3" id="KW-0436">Ligase</keyword>
<dbReference type="InterPro" id="IPR001242">
    <property type="entry name" value="Condensation_dom"/>
</dbReference>
<organism evidence="6 7">
    <name type="scientific">Pyrenophora seminiperda CCB06</name>
    <dbReference type="NCBI Taxonomy" id="1302712"/>
    <lineage>
        <taxon>Eukaryota</taxon>
        <taxon>Fungi</taxon>
        <taxon>Dikarya</taxon>
        <taxon>Ascomycota</taxon>
        <taxon>Pezizomycotina</taxon>
        <taxon>Dothideomycetes</taxon>
        <taxon>Pleosporomycetidae</taxon>
        <taxon>Pleosporales</taxon>
        <taxon>Pleosporineae</taxon>
        <taxon>Pleosporaceae</taxon>
        <taxon>Pyrenophora</taxon>
    </lineage>
</organism>
<dbReference type="InterPro" id="IPR045851">
    <property type="entry name" value="AMP-bd_C_sf"/>
</dbReference>
<evidence type="ECO:0000256" key="4">
    <source>
        <dbReference type="ARBA" id="ARBA00029454"/>
    </source>
</evidence>
<feature type="domain" description="Carrier" evidence="5">
    <location>
        <begin position="481"/>
        <end position="557"/>
    </location>
</feature>
<dbReference type="InterPro" id="IPR036736">
    <property type="entry name" value="ACP-like_sf"/>
</dbReference>
<evidence type="ECO:0000256" key="2">
    <source>
        <dbReference type="ARBA" id="ARBA00022553"/>
    </source>
</evidence>
<dbReference type="InterPro" id="IPR000873">
    <property type="entry name" value="AMP-dep_synth/lig_dom"/>
</dbReference>
<dbReference type="PANTHER" id="PTHR45527">
    <property type="entry name" value="NONRIBOSOMAL PEPTIDE SYNTHETASE"/>
    <property type="match status" value="1"/>
</dbReference>
<dbReference type="InterPro" id="IPR042099">
    <property type="entry name" value="ANL_N_sf"/>
</dbReference>
<dbReference type="InterPro" id="IPR010071">
    <property type="entry name" value="AA_adenyl_dom"/>
</dbReference>
<dbReference type="GO" id="GO:0005737">
    <property type="term" value="C:cytoplasm"/>
    <property type="evidence" value="ECO:0007669"/>
    <property type="project" value="TreeGrafter"/>
</dbReference>
<dbReference type="PROSITE" id="PS50075">
    <property type="entry name" value="CARRIER"/>
    <property type="match status" value="1"/>
</dbReference>
<dbReference type="FunFam" id="3.30.300.30:FF:000015">
    <property type="entry name" value="Nonribosomal peptide synthase SidD"/>
    <property type="match status" value="1"/>
</dbReference>
<dbReference type="Pfam" id="PF00501">
    <property type="entry name" value="AMP-binding"/>
    <property type="match status" value="1"/>
</dbReference>
<protein>
    <submittedName>
        <fullName evidence="6">Amino acid adenylation</fullName>
    </submittedName>
</protein>
<accession>A0A3M7MCY1</accession>
<dbReference type="NCBIfam" id="TIGR01733">
    <property type="entry name" value="AA-adenyl-dom"/>
    <property type="match status" value="1"/>
</dbReference>
<dbReference type="EMBL" id="KE747832">
    <property type="protein sequence ID" value="RMZ72355.1"/>
    <property type="molecule type" value="Genomic_DNA"/>
</dbReference>
<dbReference type="Gene3D" id="3.30.300.30">
    <property type="match status" value="1"/>
</dbReference>
<dbReference type="Gene3D" id="3.30.559.30">
    <property type="entry name" value="Nonribosomal peptide synthetase, condensation domain"/>
    <property type="match status" value="1"/>
</dbReference>
<reference evidence="6 7" key="1">
    <citation type="journal article" date="2014" name="PLoS ONE">
        <title>De novo Genome Assembly of the Fungal Plant Pathogen Pyrenophora semeniperda.</title>
        <authorList>
            <person name="Soliai M.M."/>
            <person name="Meyer S.E."/>
            <person name="Udall J.A."/>
            <person name="Elzinga D.E."/>
            <person name="Hermansen R.A."/>
            <person name="Bodily P.M."/>
            <person name="Hart A.A."/>
            <person name="Coleman C.E."/>
        </authorList>
    </citation>
    <scope>NUCLEOTIDE SEQUENCE [LARGE SCALE GENOMIC DNA]</scope>
    <source>
        <strain evidence="6 7">CCB06</strain>
        <tissue evidence="6">Mycelium</tissue>
    </source>
</reference>
<dbReference type="InterPro" id="IPR023213">
    <property type="entry name" value="CAT-like_dom_sf"/>
</dbReference>
<dbReference type="Pfam" id="PF00550">
    <property type="entry name" value="PP-binding"/>
    <property type="match status" value="1"/>
</dbReference>
<dbReference type="SUPFAM" id="SSF47336">
    <property type="entry name" value="ACP-like"/>
    <property type="match status" value="1"/>
</dbReference>
<dbReference type="GO" id="GO:0031177">
    <property type="term" value="F:phosphopantetheine binding"/>
    <property type="evidence" value="ECO:0007669"/>
    <property type="project" value="TreeGrafter"/>
</dbReference>
<dbReference type="Gene3D" id="1.10.1200.10">
    <property type="entry name" value="ACP-like"/>
    <property type="match status" value="1"/>
</dbReference>
<evidence type="ECO:0000313" key="6">
    <source>
        <dbReference type="EMBL" id="RMZ72355.1"/>
    </source>
</evidence>
<dbReference type="InterPro" id="IPR009081">
    <property type="entry name" value="PP-bd_ACP"/>
</dbReference>